<evidence type="ECO:0000259" key="9">
    <source>
        <dbReference type="Pfam" id="PF00793"/>
    </source>
</evidence>
<evidence type="ECO:0000256" key="7">
    <source>
        <dbReference type="ARBA" id="ARBA00047508"/>
    </source>
</evidence>
<feature type="domain" description="DAHP synthetase I/KDSA" evidence="9">
    <location>
        <begin position="72"/>
        <end position="366"/>
    </location>
</feature>
<proteinExistence type="inferred from homology"/>
<dbReference type="SUPFAM" id="SSF51569">
    <property type="entry name" value="Aldolase"/>
    <property type="match status" value="1"/>
</dbReference>
<protein>
    <recommendedName>
        <fullName evidence="8">Phospho-2-dehydro-3-deoxyheptonate aldolase</fullName>
        <ecNumber evidence="8">2.5.1.54</ecNumber>
    </recommendedName>
</protein>
<gene>
    <name evidence="10" type="ORF">B1202_12930</name>
</gene>
<dbReference type="GO" id="GO:0008652">
    <property type="term" value="P:amino acid biosynthetic process"/>
    <property type="evidence" value="ECO:0007669"/>
    <property type="project" value="UniProtKB-KW"/>
</dbReference>
<dbReference type="EMBL" id="MVKX01000008">
    <property type="protein sequence ID" value="OOV80903.1"/>
    <property type="molecule type" value="Genomic_DNA"/>
</dbReference>
<evidence type="ECO:0000256" key="3">
    <source>
        <dbReference type="ARBA" id="ARBA00007985"/>
    </source>
</evidence>
<evidence type="ECO:0000313" key="10">
    <source>
        <dbReference type="EMBL" id="OOV80903.1"/>
    </source>
</evidence>
<dbReference type="Proteomes" id="UP000191160">
    <property type="component" value="Unassembled WGS sequence"/>
</dbReference>
<keyword evidence="4 8" id="KW-0028">Amino-acid biosynthesis</keyword>
<name>A0A1T1GTI1_9GAMM</name>
<evidence type="ECO:0000256" key="8">
    <source>
        <dbReference type="PIRNR" id="PIRNR001361"/>
    </source>
</evidence>
<accession>A0A1T1GTI1</accession>
<evidence type="ECO:0000313" key="11">
    <source>
        <dbReference type="Proteomes" id="UP000191160"/>
    </source>
</evidence>
<evidence type="ECO:0000256" key="4">
    <source>
        <dbReference type="ARBA" id="ARBA00022605"/>
    </source>
</evidence>
<dbReference type="NCBIfam" id="NF009395">
    <property type="entry name" value="PRK12755.1"/>
    <property type="match status" value="1"/>
</dbReference>
<evidence type="ECO:0000256" key="2">
    <source>
        <dbReference type="ARBA" id="ARBA00004688"/>
    </source>
</evidence>
<dbReference type="AlphaFoldDB" id="A0A1T1GTI1"/>
<organism evidence="10 11">
    <name type="scientific">Acinetobacter amyesii</name>
    <dbReference type="NCBI Taxonomy" id="2942470"/>
    <lineage>
        <taxon>Bacteria</taxon>
        <taxon>Pseudomonadati</taxon>
        <taxon>Pseudomonadota</taxon>
        <taxon>Gammaproteobacteria</taxon>
        <taxon>Moraxellales</taxon>
        <taxon>Moraxellaceae</taxon>
        <taxon>Acinetobacter</taxon>
    </lineage>
</organism>
<dbReference type="GO" id="GO:0005737">
    <property type="term" value="C:cytoplasm"/>
    <property type="evidence" value="ECO:0007669"/>
    <property type="project" value="TreeGrafter"/>
</dbReference>
<comment type="function">
    <text evidence="1 8">Stereospecific condensation of phosphoenolpyruvate (PEP) and D-erythrose-4-phosphate (E4P) giving rise to 3-deoxy-D-arabino-heptulosonate-7-phosphate (DAHP).</text>
</comment>
<comment type="pathway">
    <text evidence="2 8">Metabolic intermediate biosynthesis; chorismate biosynthesis; chorismate from D-erythrose 4-phosphate and phosphoenolpyruvate: step 1/7.</text>
</comment>
<dbReference type="GO" id="GO:0009073">
    <property type="term" value="P:aromatic amino acid family biosynthetic process"/>
    <property type="evidence" value="ECO:0007669"/>
    <property type="project" value="UniProtKB-KW"/>
</dbReference>
<evidence type="ECO:0000256" key="5">
    <source>
        <dbReference type="ARBA" id="ARBA00022679"/>
    </source>
</evidence>
<sequence>MLYSAHETTFCIIKPVTAMNTLQSNSITQNDIDDVNVKSIQPLVTPAELKKELPLTETAYQTVLKGRETVRNILDGNDKRLFVVIGPCSIHDTVAAHDYADRLKVLSDKIQDTIYVVMRVYFEKPRTTVGWKGLINDPDMNDSFNIEKGLRIGRKLLLELNEKGLPCATEALDPNSPQYYQDLISWSAIGARTTESQTHREMSSGLSSPVGFKNGTDGGLTVATNAMQSVKHGHSFLGLSDQGQVSVIRTSGNPYAHVVLRGGNGKPNYDAGSVADAEAALAKAKVSGKIMIDTSHANSNKDPYLQPLVLKNITEQILDGNKSIVGIMVESHLKGGRQDIPANLCDLEYGKSVTDGCIDWDTTEKVLLEMHEALKDVLPTR</sequence>
<dbReference type="EC" id="2.5.1.54" evidence="8"/>
<dbReference type="PANTHER" id="PTHR21225:SF10">
    <property type="entry name" value="PHOSPHO-2-DEHYDRO-3-DEOXYHEPTONATE ALDOLASE, TYR-SENSITIVE"/>
    <property type="match status" value="1"/>
</dbReference>
<dbReference type="InterPro" id="IPR006218">
    <property type="entry name" value="DAHP1/KDSA"/>
</dbReference>
<reference evidence="10 11" key="1">
    <citation type="submission" date="2017-02" db="EMBL/GenBank/DDBJ databases">
        <title>Acinetobacter sp. ANC 4945, whole genome shotgun sequencing project.</title>
        <authorList>
            <person name="Radolfova-Krizova L."/>
            <person name="Al Atrouni A."/>
            <person name="Nemec A."/>
        </authorList>
    </citation>
    <scope>NUCLEOTIDE SEQUENCE [LARGE SCALE GENOMIC DNA]</scope>
    <source>
        <strain evidence="10 11">ANC 4945</strain>
    </source>
</reference>
<dbReference type="FunFam" id="3.20.20.70:FF:000005">
    <property type="entry name" value="Phospho-2-dehydro-3-deoxyheptonate aldolase"/>
    <property type="match status" value="1"/>
</dbReference>
<dbReference type="InterPro" id="IPR006219">
    <property type="entry name" value="DAHP_synth_1"/>
</dbReference>
<keyword evidence="11" id="KW-1185">Reference proteome</keyword>
<evidence type="ECO:0000256" key="1">
    <source>
        <dbReference type="ARBA" id="ARBA00003726"/>
    </source>
</evidence>
<dbReference type="UniPathway" id="UPA00053">
    <property type="reaction ID" value="UER00084"/>
</dbReference>
<dbReference type="GO" id="GO:0003849">
    <property type="term" value="F:3-deoxy-7-phosphoheptulonate synthase activity"/>
    <property type="evidence" value="ECO:0007669"/>
    <property type="project" value="UniProtKB-EC"/>
</dbReference>
<dbReference type="PIRSF" id="PIRSF001361">
    <property type="entry name" value="DAHP_synthase"/>
    <property type="match status" value="1"/>
</dbReference>
<dbReference type="InterPro" id="IPR013785">
    <property type="entry name" value="Aldolase_TIM"/>
</dbReference>
<keyword evidence="6 8" id="KW-0057">Aromatic amino acid biosynthesis</keyword>
<evidence type="ECO:0000256" key="6">
    <source>
        <dbReference type="ARBA" id="ARBA00023141"/>
    </source>
</evidence>
<comment type="similarity">
    <text evidence="3 8">Belongs to the class-I DAHP synthase family.</text>
</comment>
<keyword evidence="5 8" id="KW-0808">Transferase</keyword>
<dbReference type="PANTHER" id="PTHR21225">
    <property type="entry name" value="PHOSPHO-2-DEHYDRO-3-DEOXYHEPTONATE ALDOLASE DAHP SYNTHETASE"/>
    <property type="match status" value="1"/>
</dbReference>
<dbReference type="NCBIfam" id="TIGR00034">
    <property type="entry name" value="aroFGH"/>
    <property type="match status" value="1"/>
</dbReference>
<comment type="catalytic activity">
    <reaction evidence="7 8">
        <text>D-erythrose 4-phosphate + phosphoenolpyruvate + H2O = 7-phospho-2-dehydro-3-deoxy-D-arabino-heptonate + phosphate</text>
        <dbReference type="Rhea" id="RHEA:14717"/>
        <dbReference type="ChEBI" id="CHEBI:15377"/>
        <dbReference type="ChEBI" id="CHEBI:16897"/>
        <dbReference type="ChEBI" id="CHEBI:43474"/>
        <dbReference type="ChEBI" id="CHEBI:58394"/>
        <dbReference type="ChEBI" id="CHEBI:58702"/>
        <dbReference type="EC" id="2.5.1.54"/>
    </reaction>
</comment>
<comment type="caution">
    <text evidence="10">The sequence shown here is derived from an EMBL/GenBank/DDBJ whole genome shotgun (WGS) entry which is preliminary data.</text>
</comment>
<dbReference type="Pfam" id="PF00793">
    <property type="entry name" value="DAHP_synth_1"/>
    <property type="match status" value="1"/>
</dbReference>
<dbReference type="GO" id="GO:0042802">
    <property type="term" value="F:identical protein binding"/>
    <property type="evidence" value="ECO:0007669"/>
    <property type="project" value="UniProtKB-ARBA"/>
</dbReference>
<dbReference type="GO" id="GO:0009423">
    <property type="term" value="P:chorismate biosynthetic process"/>
    <property type="evidence" value="ECO:0007669"/>
    <property type="project" value="UniProtKB-UniPathway"/>
</dbReference>
<dbReference type="Gene3D" id="3.20.20.70">
    <property type="entry name" value="Aldolase class I"/>
    <property type="match status" value="1"/>
</dbReference>